<dbReference type="EMBL" id="VSSQ01000121">
    <property type="protein sequence ID" value="MPL78930.1"/>
    <property type="molecule type" value="Genomic_DNA"/>
</dbReference>
<evidence type="ECO:0000256" key="6">
    <source>
        <dbReference type="ARBA" id="ARBA00023141"/>
    </source>
</evidence>
<dbReference type="GO" id="GO:0009423">
    <property type="term" value="P:chorismate biosynthetic process"/>
    <property type="evidence" value="ECO:0007669"/>
    <property type="project" value="UniProtKB-UniPathway"/>
</dbReference>
<dbReference type="InterPro" id="IPR023193">
    <property type="entry name" value="EPSP_synthase_CS"/>
</dbReference>
<evidence type="ECO:0000256" key="3">
    <source>
        <dbReference type="ARBA" id="ARBA00012450"/>
    </source>
</evidence>
<organism evidence="9">
    <name type="scientific">bioreactor metagenome</name>
    <dbReference type="NCBI Taxonomy" id="1076179"/>
    <lineage>
        <taxon>unclassified sequences</taxon>
        <taxon>metagenomes</taxon>
        <taxon>ecological metagenomes</taxon>
    </lineage>
</organism>
<evidence type="ECO:0000256" key="7">
    <source>
        <dbReference type="ARBA" id="ARBA00044633"/>
    </source>
</evidence>
<name>A0A644UJ50_9ZZZZ</name>
<dbReference type="HAMAP" id="MF_00210">
    <property type="entry name" value="EPSP_synth"/>
    <property type="match status" value="1"/>
</dbReference>
<comment type="pathway">
    <text evidence="1">Metabolic intermediate biosynthesis; chorismate biosynthesis; chorismate from D-erythrose 4-phosphate and phosphoenolpyruvate: step 6/7.</text>
</comment>
<dbReference type="AlphaFoldDB" id="A0A644UJ50"/>
<evidence type="ECO:0000313" key="9">
    <source>
        <dbReference type="EMBL" id="MPL78930.1"/>
    </source>
</evidence>
<comment type="similarity">
    <text evidence="2">Belongs to the EPSP synthase family.</text>
</comment>
<accession>A0A644UJ50</accession>
<evidence type="ECO:0000259" key="8">
    <source>
        <dbReference type="Pfam" id="PF00275"/>
    </source>
</evidence>
<dbReference type="Gene3D" id="3.65.10.10">
    <property type="entry name" value="Enolpyruvate transferase domain"/>
    <property type="match status" value="2"/>
</dbReference>
<sequence length="425" mass="45277">MTTLRITPTKLTGKVHIPSSKSMGHRQLICAALAKGKSIINNISISDDIVATCRALRALGAHIDINEDNGDRVSITVSGGCLHVCDNKIDCGESGSTLRFMIPIGALCQEKITFIGHGKLVTRPLQAYYDIFAKQGIAYATAEGGNLPLSLKGPLQAGKYVLPGNVSSQFISGLLFALPLLTGDSTLDIIGPLESEGYIAMTLSALSKYGVEIKHKNYRSYEISGKQKYEPKSTPVEGDFSQVAFWLVAGTLGESIGGNGMQTASLQGDKVIVDIIKAMGGNISWEGTEILAQPAATHGTIIDAANCPDIIPVLTVLAALSKGKTEIINAGRLRIKECDRLAAITLELNKIGARIQELPAGLIIEGVDSFTGGAVDCWNDHRIAMSLAVASIKCREPLVLTGANCVAKSYPRFWEDFTSLGGRYE</sequence>
<evidence type="ECO:0000256" key="1">
    <source>
        <dbReference type="ARBA" id="ARBA00004811"/>
    </source>
</evidence>
<dbReference type="NCBIfam" id="TIGR01356">
    <property type="entry name" value="aroA"/>
    <property type="match status" value="1"/>
</dbReference>
<reference evidence="9" key="1">
    <citation type="submission" date="2019-08" db="EMBL/GenBank/DDBJ databases">
        <authorList>
            <person name="Kucharzyk K."/>
            <person name="Murdoch R.W."/>
            <person name="Higgins S."/>
            <person name="Loffler F."/>
        </authorList>
    </citation>
    <scope>NUCLEOTIDE SEQUENCE</scope>
</reference>
<dbReference type="Pfam" id="PF00275">
    <property type="entry name" value="EPSP_synthase"/>
    <property type="match status" value="1"/>
</dbReference>
<dbReference type="PANTHER" id="PTHR21090">
    <property type="entry name" value="AROM/DEHYDROQUINATE SYNTHASE"/>
    <property type="match status" value="1"/>
</dbReference>
<feature type="domain" description="Enolpyruvate transferase" evidence="8">
    <location>
        <begin position="8"/>
        <end position="416"/>
    </location>
</feature>
<dbReference type="GO" id="GO:0003866">
    <property type="term" value="F:3-phosphoshikimate 1-carboxyvinyltransferase activity"/>
    <property type="evidence" value="ECO:0007669"/>
    <property type="project" value="UniProtKB-EC"/>
</dbReference>
<comment type="catalytic activity">
    <reaction evidence="7">
        <text>3-phosphoshikimate + phosphoenolpyruvate = 5-O-(1-carboxyvinyl)-3-phosphoshikimate + phosphate</text>
        <dbReference type="Rhea" id="RHEA:21256"/>
        <dbReference type="ChEBI" id="CHEBI:43474"/>
        <dbReference type="ChEBI" id="CHEBI:57701"/>
        <dbReference type="ChEBI" id="CHEBI:58702"/>
        <dbReference type="ChEBI" id="CHEBI:145989"/>
        <dbReference type="EC" id="2.5.1.19"/>
    </reaction>
    <physiologicalReaction direction="left-to-right" evidence="7">
        <dbReference type="Rhea" id="RHEA:21257"/>
    </physiologicalReaction>
</comment>
<keyword evidence="5 9" id="KW-0808">Transferase</keyword>
<gene>
    <name evidence="9" type="primary">aroA_9</name>
    <name evidence="9" type="ORF">SDC9_24802</name>
</gene>
<proteinExistence type="inferred from homology"/>
<protein>
    <recommendedName>
        <fullName evidence="3">3-phosphoshikimate 1-carboxyvinyltransferase</fullName>
        <ecNumber evidence="3">2.5.1.19</ecNumber>
    </recommendedName>
</protein>
<dbReference type="EC" id="2.5.1.19" evidence="3"/>
<dbReference type="GO" id="GO:0008652">
    <property type="term" value="P:amino acid biosynthetic process"/>
    <property type="evidence" value="ECO:0007669"/>
    <property type="project" value="UniProtKB-KW"/>
</dbReference>
<dbReference type="PROSITE" id="PS00885">
    <property type="entry name" value="EPSP_SYNTHASE_2"/>
    <property type="match status" value="1"/>
</dbReference>
<dbReference type="UniPathway" id="UPA00053">
    <property type="reaction ID" value="UER00089"/>
</dbReference>
<evidence type="ECO:0000256" key="2">
    <source>
        <dbReference type="ARBA" id="ARBA00009948"/>
    </source>
</evidence>
<dbReference type="GO" id="GO:0009073">
    <property type="term" value="P:aromatic amino acid family biosynthetic process"/>
    <property type="evidence" value="ECO:0007669"/>
    <property type="project" value="UniProtKB-KW"/>
</dbReference>
<dbReference type="SUPFAM" id="SSF55205">
    <property type="entry name" value="EPT/RTPC-like"/>
    <property type="match status" value="1"/>
</dbReference>
<dbReference type="InterPro" id="IPR013792">
    <property type="entry name" value="RNA3'P_cycl/enolpyr_Trfase_a/b"/>
</dbReference>
<dbReference type="PANTHER" id="PTHR21090:SF5">
    <property type="entry name" value="PENTAFUNCTIONAL AROM POLYPEPTIDE"/>
    <property type="match status" value="1"/>
</dbReference>
<keyword evidence="6" id="KW-0057">Aromatic amino acid biosynthesis</keyword>
<dbReference type="CDD" id="cd01556">
    <property type="entry name" value="EPSP_synthase"/>
    <property type="match status" value="1"/>
</dbReference>
<dbReference type="PIRSF" id="PIRSF000505">
    <property type="entry name" value="EPSPS"/>
    <property type="match status" value="1"/>
</dbReference>
<dbReference type="InterPro" id="IPR006264">
    <property type="entry name" value="EPSP_synthase"/>
</dbReference>
<evidence type="ECO:0000256" key="4">
    <source>
        <dbReference type="ARBA" id="ARBA00022605"/>
    </source>
</evidence>
<comment type="caution">
    <text evidence="9">The sequence shown here is derived from an EMBL/GenBank/DDBJ whole genome shotgun (WGS) entry which is preliminary data.</text>
</comment>
<dbReference type="InterPro" id="IPR036968">
    <property type="entry name" value="Enolpyruvate_Tfrase_sf"/>
</dbReference>
<keyword evidence="4" id="KW-0028">Amino-acid biosynthesis</keyword>
<dbReference type="InterPro" id="IPR001986">
    <property type="entry name" value="Enolpyruvate_Tfrase_dom"/>
</dbReference>
<evidence type="ECO:0000256" key="5">
    <source>
        <dbReference type="ARBA" id="ARBA00022679"/>
    </source>
</evidence>